<protein>
    <submittedName>
        <fullName evidence="1">Uncharacterized protein</fullName>
    </submittedName>
</protein>
<dbReference type="OrthoDB" id="7349010at2"/>
<evidence type="ECO:0000313" key="1">
    <source>
        <dbReference type="EMBL" id="SGY84194.1"/>
    </source>
</evidence>
<dbReference type="PATRIC" id="fig|80854.5.peg.687"/>
<accession>A0A090I9Q7</accession>
<gene>
    <name evidence="1" type="ORF">NVI5450_0363</name>
</gene>
<dbReference type="Gene3D" id="1.20.120.520">
    <property type="entry name" value="nmb1532 protein domain like"/>
    <property type="match status" value="1"/>
</dbReference>
<proteinExistence type="predicted"/>
<reference evidence="1 2" key="1">
    <citation type="submission" date="2016-11" db="EMBL/GenBank/DDBJ databases">
        <authorList>
            <person name="Jaros S."/>
            <person name="Januszkiewicz K."/>
            <person name="Wedrychowicz H."/>
        </authorList>
    </citation>
    <scope>NUCLEOTIDE SEQUENCE [LARGE SCALE GENOMIC DNA]</scope>
    <source>
        <strain evidence="1">NVI 5450</strain>
    </source>
</reference>
<evidence type="ECO:0000313" key="2">
    <source>
        <dbReference type="Proteomes" id="UP000183794"/>
    </source>
</evidence>
<dbReference type="AlphaFoldDB" id="A0A090I9Q7"/>
<dbReference type="KEGG" id="mvs:MVIS_0656"/>
<organism evidence="1 2">
    <name type="scientific">Moritella viscosa</name>
    <dbReference type="NCBI Taxonomy" id="80854"/>
    <lineage>
        <taxon>Bacteria</taxon>
        <taxon>Pseudomonadati</taxon>
        <taxon>Pseudomonadota</taxon>
        <taxon>Gammaproteobacteria</taxon>
        <taxon>Alteromonadales</taxon>
        <taxon>Moritellaceae</taxon>
        <taxon>Moritella</taxon>
    </lineage>
</organism>
<dbReference type="HOGENOM" id="CLU_095978_1_0_6"/>
<dbReference type="GO" id="GO:0005886">
    <property type="term" value="C:plasma membrane"/>
    <property type="evidence" value="ECO:0007669"/>
    <property type="project" value="TreeGrafter"/>
</dbReference>
<dbReference type="PANTHER" id="PTHR39966:SF1">
    <property type="entry name" value="HEMERYTHRIN-LIKE DOMAIN-CONTAINING PROTEIN"/>
    <property type="match status" value="1"/>
</dbReference>
<dbReference type="EMBL" id="FPLD01000011">
    <property type="protein sequence ID" value="SGY84194.1"/>
    <property type="molecule type" value="Genomic_DNA"/>
</dbReference>
<dbReference type="RefSeq" id="WP_045109096.1">
    <property type="nucleotide sequence ID" value="NZ_CAWRBC010000068.1"/>
</dbReference>
<dbReference type="PANTHER" id="PTHR39966">
    <property type="entry name" value="BLL2471 PROTEIN-RELATED"/>
    <property type="match status" value="1"/>
</dbReference>
<name>A0A090I9Q7_9GAMM</name>
<dbReference type="Pfam" id="PF01814">
    <property type="entry name" value="Hemerythrin"/>
    <property type="match status" value="1"/>
</dbReference>
<dbReference type="STRING" id="80854.MVIS_0656"/>
<dbReference type="InterPro" id="IPR012312">
    <property type="entry name" value="Hemerythrin-like"/>
</dbReference>
<dbReference type="Proteomes" id="UP000183794">
    <property type="component" value="Unassembled WGS sequence"/>
</dbReference>
<sequence>MLSLIIKDHEQVDQLLNVLTEQLAELESEQQGVNFTLMGDIVNYLRNYIERYHHPKEDLIYSYYLEHYVEDAAMPNRLASEHQSLNFLSRELSSSLNMIQLDSVMPFGELAAQLKGFINKQRTHIQYETNVVMPLMAEKFTPDDWCHIEHLWKNGSSQERQATAEFNDTYNRLKQQITQAGFTCEAEEDLCLV</sequence>